<name>A0A9P0AWK2_BRAAE</name>
<feature type="transmembrane region" description="Helical" evidence="1">
    <location>
        <begin position="267"/>
        <end position="289"/>
    </location>
</feature>
<feature type="transmembrane region" description="Helical" evidence="1">
    <location>
        <begin position="587"/>
        <end position="609"/>
    </location>
</feature>
<feature type="transmembrane region" description="Helical" evidence="1">
    <location>
        <begin position="226"/>
        <end position="247"/>
    </location>
</feature>
<keyword evidence="1" id="KW-1133">Transmembrane helix</keyword>
<keyword evidence="4" id="KW-1185">Reference proteome</keyword>
<dbReference type="EMBL" id="OV121141">
    <property type="protein sequence ID" value="CAH0549050.1"/>
    <property type="molecule type" value="Genomic_DNA"/>
</dbReference>
<feature type="transmembrane region" description="Helical" evidence="1">
    <location>
        <begin position="407"/>
        <end position="427"/>
    </location>
</feature>
<organism evidence="3 4">
    <name type="scientific">Brassicogethes aeneus</name>
    <name type="common">Rape pollen beetle</name>
    <name type="synonym">Meligethes aeneus</name>
    <dbReference type="NCBI Taxonomy" id="1431903"/>
    <lineage>
        <taxon>Eukaryota</taxon>
        <taxon>Metazoa</taxon>
        <taxon>Ecdysozoa</taxon>
        <taxon>Arthropoda</taxon>
        <taxon>Hexapoda</taxon>
        <taxon>Insecta</taxon>
        <taxon>Pterygota</taxon>
        <taxon>Neoptera</taxon>
        <taxon>Endopterygota</taxon>
        <taxon>Coleoptera</taxon>
        <taxon>Polyphaga</taxon>
        <taxon>Cucujiformia</taxon>
        <taxon>Nitidulidae</taxon>
        <taxon>Meligethinae</taxon>
        <taxon>Brassicogethes</taxon>
    </lineage>
</organism>
<keyword evidence="2" id="KW-0732">Signal</keyword>
<evidence type="ECO:0000256" key="1">
    <source>
        <dbReference type="SAM" id="Phobius"/>
    </source>
</evidence>
<evidence type="ECO:0008006" key="5">
    <source>
        <dbReference type="Google" id="ProtNLM"/>
    </source>
</evidence>
<feature type="transmembrane region" description="Helical" evidence="1">
    <location>
        <begin position="447"/>
        <end position="471"/>
    </location>
</feature>
<accession>A0A9P0AWK2</accession>
<feature type="chain" id="PRO_5040417394" description="Acyltransferase 3 domain-containing protein" evidence="2">
    <location>
        <begin position="24"/>
        <end position="640"/>
    </location>
</feature>
<feature type="transmembrane region" description="Helical" evidence="1">
    <location>
        <begin position="510"/>
        <end position="532"/>
    </location>
</feature>
<dbReference type="AlphaFoldDB" id="A0A9P0AWK2"/>
<dbReference type="Proteomes" id="UP001154078">
    <property type="component" value="Chromosome 10"/>
</dbReference>
<gene>
    <name evidence="3" type="ORF">MELIAE_LOCUS2350</name>
</gene>
<reference evidence="3" key="1">
    <citation type="submission" date="2021-12" db="EMBL/GenBank/DDBJ databases">
        <authorList>
            <person name="King R."/>
        </authorList>
    </citation>
    <scope>NUCLEOTIDE SEQUENCE</scope>
</reference>
<keyword evidence="1" id="KW-0472">Membrane</keyword>
<keyword evidence="1" id="KW-0812">Transmembrane</keyword>
<dbReference type="OrthoDB" id="10265389at2759"/>
<protein>
    <recommendedName>
        <fullName evidence="5">Acyltransferase 3 domain-containing protein</fullName>
    </recommendedName>
</protein>
<feature type="signal peptide" evidence="2">
    <location>
        <begin position="1"/>
        <end position="23"/>
    </location>
</feature>
<proteinExistence type="predicted"/>
<feature type="transmembrane region" description="Helical" evidence="1">
    <location>
        <begin position="483"/>
        <end position="504"/>
    </location>
</feature>
<feature type="transmembrane region" description="Helical" evidence="1">
    <location>
        <begin position="145"/>
        <end position="168"/>
    </location>
</feature>
<evidence type="ECO:0000256" key="2">
    <source>
        <dbReference type="SAM" id="SignalP"/>
    </source>
</evidence>
<dbReference type="PANTHER" id="PTHR11161">
    <property type="entry name" value="O-ACYLTRANSFERASE"/>
    <property type="match status" value="1"/>
</dbReference>
<evidence type="ECO:0000313" key="4">
    <source>
        <dbReference type="Proteomes" id="UP001154078"/>
    </source>
</evidence>
<evidence type="ECO:0000313" key="3">
    <source>
        <dbReference type="EMBL" id="CAH0549050.1"/>
    </source>
</evidence>
<dbReference type="InterPro" id="IPR052728">
    <property type="entry name" value="O2_lipid_transport_reg"/>
</dbReference>
<feature type="transmembrane region" description="Helical" evidence="1">
    <location>
        <begin position="553"/>
        <end position="575"/>
    </location>
</feature>
<dbReference type="PANTHER" id="PTHR11161:SF72">
    <property type="entry name" value="FI21449P1"/>
    <property type="match status" value="1"/>
</dbReference>
<feature type="transmembrane region" description="Helical" evidence="1">
    <location>
        <begin position="375"/>
        <end position="395"/>
    </location>
</feature>
<feature type="transmembrane region" description="Helical" evidence="1">
    <location>
        <begin position="310"/>
        <end position="332"/>
    </location>
</feature>
<sequence length="640" mass="75394">MRDGVIMFKFILLYLFYLSFTCALKKEIYDEPEYKLLPPVYRMENIDECIKLNDIFCEMEIELKPIDENSKIWKLMNKTIDSFKFIPRNILRRALCVPRELQEQEKEMSKYVLSKIEYEVKDLNLTAGLKKIGCNRDPTFTTLDYTLIIMTVLYIVLLIWSTVDDFLVRKRDKKILNKEKKEDEKKTPKTTSLFHSFSFISNLEKFRRTPTNPDYLRLKSMQGLKCFITFLIIVGHSFYSSFYSYLLNPDAIEQHIGMYPFQMFANMGMYQVQGFLLMSGWLLALQVLTINDLFKGYQLSHTALLYLNRYLRLFPVIAVMIAFHTSSIPLFFLQYAPLASKLVERTDNCKRNWWKTILFIHNNDYAYKMCESGTWYIGVDSQMYFISIFVMFIILKYKLGLKGLFKVMCLCCMAYGCLIYYFNVGFFCRITPSRLQFGQAELSFEFLLLYISTYSSASSFFIGIMFGWVYYENKNVDYNLSKWWNIPWFLSAFGLPWLVLHISMYEFGGAVSAVLGALVKPIFTFGFGILILGMANNLGGPIKKFFENKYFELLANITFSLYIFHFDIVFPRSIFAKKPIFLTKRYIFMNAGIDLITSTLLGFTMYMILELPFSNLIKIFMKNLMDKEKKQLEEKKKKHL</sequence>